<comment type="caution">
    <text evidence="2">The sequence shown here is derived from an EMBL/GenBank/DDBJ whole genome shotgun (WGS) entry which is preliminary data.</text>
</comment>
<evidence type="ECO:0000259" key="1">
    <source>
        <dbReference type="PROSITE" id="PS51186"/>
    </source>
</evidence>
<accession>A0A0B9GZH4</accession>
<dbReference type="Gene3D" id="3.40.630.30">
    <property type="match status" value="1"/>
</dbReference>
<dbReference type="RefSeq" id="WP_039466054.1">
    <property type="nucleotide sequence ID" value="NZ_JWLZ01000185.1"/>
</dbReference>
<evidence type="ECO:0000313" key="3">
    <source>
        <dbReference type="Proteomes" id="UP000031278"/>
    </source>
</evidence>
<dbReference type="Pfam" id="PF00583">
    <property type="entry name" value="Acetyltransf_1"/>
    <property type="match status" value="1"/>
</dbReference>
<proteinExistence type="predicted"/>
<dbReference type="AlphaFoldDB" id="A0A0B9GZH4"/>
<dbReference type="CDD" id="cd04301">
    <property type="entry name" value="NAT_SF"/>
    <property type="match status" value="1"/>
</dbReference>
<dbReference type="InterPro" id="IPR000182">
    <property type="entry name" value="GNAT_dom"/>
</dbReference>
<dbReference type="PROSITE" id="PS51186">
    <property type="entry name" value="GNAT"/>
    <property type="match status" value="1"/>
</dbReference>
<dbReference type="SUPFAM" id="SSF55729">
    <property type="entry name" value="Acyl-CoA N-acyltransferases (Nat)"/>
    <property type="match status" value="1"/>
</dbReference>
<dbReference type="GO" id="GO:0016747">
    <property type="term" value="F:acyltransferase activity, transferring groups other than amino-acyl groups"/>
    <property type="evidence" value="ECO:0007669"/>
    <property type="project" value="InterPro"/>
</dbReference>
<name>A0A0B9GZH4_9GAMM</name>
<keyword evidence="2" id="KW-0808">Transferase</keyword>
<dbReference type="InterPro" id="IPR016181">
    <property type="entry name" value="Acyl_CoA_acyltransferase"/>
</dbReference>
<organism evidence="2 3">
    <name type="scientific">Photobacterium gaetbulicola</name>
    <dbReference type="NCBI Taxonomy" id="1295392"/>
    <lineage>
        <taxon>Bacteria</taxon>
        <taxon>Pseudomonadati</taxon>
        <taxon>Pseudomonadota</taxon>
        <taxon>Gammaproteobacteria</taxon>
        <taxon>Vibrionales</taxon>
        <taxon>Vibrionaceae</taxon>
        <taxon>Photobacterium</taxon>
    </lineage>
</organism>
<dbReference type="EMBL" id="JWLZ01000185">
    <property type="protein sequence ID" value="KHT62047.1"/>
    <property type="molecule type" value="Genomic_DNA"/>
</dbReference>
<dbReference type="Proteomes" id="UP000031278">
    <property type="component" value="Unassembled WGS sequence"/>
</dbReference>
<sequence length="258" mass="29072">MKTMDVMHAYNEHERKVINAIGGKVIDTDGVIKFVSDSPEGSYISYFSLTEQSVQAAVEKEMAYFYSLGKPFEWKTYCTDQPSHIGELLLSNGFEQQESESFMALDLSTVSECEVDESRIVEVADAEGIRDAIRVQEQVWGTRLDWQYTHLLNMKTQSPSEISIYVVYDDGKPVTSAWLVFNGDSPFAGIWGGSTLAEYRGRGYYSLLLNKRINQAKTRGKQYLMIDASAMSRPIVAKHGFVFVSTTTPYIFKPGKQS</sequence>
<evidence type="ECO:0000313" key="2">
    <source>
        <dbReference type="EMBL" id="KHT62047.1"/>
    </source>
</evidence>
<protein>
    <submittedName>
        <fullName evidence="2">Acetyltransferase</fullName>
    </submittedName>
</protein>
<feature type="domain" description="N-acetyltransferase" evidence="1">
    <location>
        <begin position="118"/>
        <end position="258"/>
    </location>
</feature>
<reference evidence="2 3" key="1">
    <citation type="submission" date="2014-12" db="EMBL/GenBank/DDBJ databases">
        <title>Genome sequencing of Photobacterium gaetbulicola AD005a.</title>
        <authorList>
            <person name="Adrian T.G.S."/>
            <person name="Chan K.G."/>
        </authorList>
    </citation>
    <scope>NUCLEOTIDE SEQUENCE [LARGE SCALE GENOMIC DNA]</scope>
    <source>
        <strain evidence="2 3">AD005a</strain>
    </source>
</reference>
<gene>
    <name evidence="2" type="ORF">RJ45_19150</name>
</gene>